<dbReference type="AlphaFoldDB" id="A0A0A9FGM6"/>
<dbReference type="EMBL" id="GBRH01188620">
    <property type="protein sequence ID" value="JAE09276.1"/>
    <property type="molecule type" value="Transcribed_RNA"/>
</dbReference>
<reference evidence="1" key="1">
    <citation type="submission" date="2014-09" db="EMBL/GenBank/DDBJ databases">
        <authorList>
            <person name="Magalhaes I.L.F."/>
            <person name="Oliveira U."/>
            <person name="Santos F.R."/>
            <person name="Vidigal T.H.D.A."/>
            <person name="Brescovit A.D."/>
            <person name="Santos A.J."/>
        </authorList>
    </citation>
    <scope>NUCLEOTIDE SEQUENCE</scope>
    <source>
        <tissue evidence="1">Shoot tissue taken approximately 20 cm above the soil surface</tissue>
    </source>
</reference>
<accession>A0A0A9FGM6</accession>
<protein>
    <submittedName>
        <fullName evidence="1">Uncharacterized protein</fullName>
    </submittedName>
</protein>
<name>A0A0A9FGM6_ARUDO</name>
<reference evidence="1" key="2">
    <citation type="journal article" date="2015" name="Data Brief">
        <title>Shoot transcriptome of the giant reed, Arundo donax.</title>
        <authorList>
            <person name="Barrero R.A."/>
            <person name="Guerrero F.D."/>
            <person name="Moolhuijzen P."/>
            <person name="Goolsby J.A."/>
            <person name="Tidwell J."/>
            <person name="Bellgard S.E."/>
            <person name="Bellgard M.I."/>
        </authorList>
    </citation>
    <scope>NUCLEOTIDE SEQUENCE</scope>
    <source>
        <tissue evidence="1">Shoot tissue taken approximately 20 cm above the soil surface</tissue>
    </source>
</reference>
<evidence type="ECO:0000313" key="1">
    <source>
        <dbReference type="EMBL" id="JAE09276.1"/>
    </source>
</evidence>
<organism evidence="1">
    <name type="scientific">Arundo donax</name>
    <name type="common">Giant reed</name>
    <name type="synonym">Donax arundinaceus</name>
    <dbReference type="NCBI Taxonomy" id="35708"/>
    <lineage>
        <taxon>Eukaryota</taxon>
        <taxon>Viridiplantae</taxon>
        <taxon>Streptophyta</taxon>
        <taxon>Embryophyta</taxon>
        <taxon>Tracheophyta</taxon>
        <taxon>Spermatophyta</taxon>
        <taxon>Magnoliopsida</taxon>
        <taxon>Liliopsida</taxon>
        <taxon>Poales</taxon>
        <taxon>Poaceae</taxon>
        <taxon>PACMAD clade</taxon>
        <taxon>Arundinoideae</taxon>
        <taxon>Arundineae</taxon>
        <taxon>Arundo</taxon>
    </lineage>
</organism>
<sequence length="30" mass="3272">MLVVPQKIVVYLLSDCYGTFGTCGYFAVSP</sequence>
<proteinExistence type="predicted"/>